<dbReference type="GO" id="GO:0005737">
    <property type="term" value="C:cytoplasm"/>
    <property type="evidence" value="ECO:0007669"/>
    <property type="project" value="TreeGrafter"/>
</dbReference>
<name>X0Z6E7_9ZZZZ</name>
<dbReference type="PANTHER" id="PTHR10055">
    <property type="entry name" value="TRYPTOPHANYL-TRNA SYNTHETASE"/>
    <property type="match status" value="1"/>
</dbReference>
<dbReference type="GO" id="GO:0006436">
    <property type="term" value="P:tryptophanyl-tRNA aminoacylation"/>
    <property type="evidence" value="ECO:0007669"/>
    <property type="project" value="TreeGrafter"/>
</dbReference>
<organism evidence="1">
    <name type="scientific">marine sediment metagenome</name>
    <dbReference type="NCBI Taxonomy" id="412755"/>
    <lineage>
        <taxon>unclassified sequences</taxon>
        <taxon>metagenomes</taxon>
        <taxon>ecological metagenomes</taxon>
    </lineage>
</organism>
<accession>X0Z6E7</accession>
<evidence type="ECO:0008006" key="2">
    <source>
        <dbReference type="Google" id="ProtNLM"/>
    </source>
</evidence>
<dbReference type="AlphaFoldDB" id="X0Z6E7"/>
<dbReference type="EMBL" id="BARS01055278">
    <property type="protein sequence ID" value="GAG44161.1"/>
    <property type="molecule type" value="Genomic_DNA"/>
</dbReference>
<feature type="non-terminal residue" evidence="1">
    <location>
        <position position="1"/>
    </location>
</feature>
<dbReference type="GO" id="GO:0004830">
    <property type="term" value="F:tryptophan-tRNA ligase activity"/>
    <property type="evidence" value="ECO:0007669"/>
    <property type="project" value="TreeGrafter"/>
</dbReference>
<dbReference type="PANTHER" id="PTHR10055:SF1">
    <property type="entry name" value="TRYPTOPHAN--TRNA LIGASE, CYTOPLASMIC"/>
    <property type="match status" value="1"/>
</dbReference>
<protein>
    <recommendedName>
        <fullName evidence="2">Tryptophan--tRNA ligase</fullName>
    </recommendedName>
</protein>
<dbReference type="Gene3D" id="1.10.240.10">
    <property type="entry name" value="Tyrosyl-Transfer RNA Synthetase"/>
    <property type="match status" value="1"/>
</dbReference>
<sequence>YQYLHFLFEEDDETVGKWHERCKRGEIVCGDCKAVLTKRVIEFLKEHQKRREKAKDMLDEFVVKD</sequence>
<proteinExistence type="predicted"/>
<gene>
    <name evidence="1" type="ORF">S01H1_81652</name>
</gene>
<reference evidence="1" key="1">
    <citation type="journal article" date="2014" name="Front. Microbiol.">
        <title>High frequency of phylogenetically diverse reductive dehalogenase-homologous genes in deep subseafloor sedimentary metagenomes.</title>
        <authorList>
            <person name="Kawai M."/>
            <person name="Futagami T."/>
            <person name="Toyoda A."/>
            <person name="Takaki Y."/>
            <person name="Nishi S."/>
            <person name="Hori S."/>
            <person name="Arai W."/>
            <person name="Tsubouchi T."/>
            <person name="Morono Y."/>
            <person name="Uchiyama I."/>
            <person name="Ito T."/>
            <person name="Fujiyama A."/>
            <person name="Inagaki F."/>
            <person name="Takami H."/>
        </authorList>
    </citation>
    <scope>NUCLEOTIDE SEQUENCE</scope>
    <source>
        <strain evidence="1">Expedition CK06-06</strain>
    </source>
</reference>
<evidence type="ECO:0000313" key="1">
    <source>
        <dbReference type="EMBL" id="GAG44161.1"/>
    </source>
</evidence>
<dbReference type="SUPFAM" id="SSF52374">
    <property type="entry name" value="Nucleotidylyl transferase"/>
    <property type="match status" value="1"/>
</dbReference>
<comment type="caution">
    <text evidence="1">The sequence shown here is derived from an EMBL/GenBank/DDBJ whole genome shotgun (WGS) entry which is preliminary data.</text>
</comment>